<dbReference type="InterPro" id="IPR001753">
    <property type="entry name" value="Enoyl-CoA_hydra/iso"/>
</dbReference>
<evidence type="ECO:0000313" key="2">
    <source>
        <dbReference type="EMBL" id="GAW00194.1"/>
    </source>
</evidence>
<dbReference type="STRING" id="5353.A0A1Q3DZ98"/>
<dbReference type="Proteomes" id="UP000188533">
    <property type="component" value="Unassembled WGS sequence"/>
</dbReference>
<accession>A0A1Q3DZ98</accession>
<dbReference type="InterPro" id="IPR029045">
    <property type="entry name" value="ClpP/crotonase-like_dom_sf"/>
</dbReference>
<dbReference type="PANTHER" id="PTHR43684:SF4">
    <property type="entry name" value="ENOYL-COA HYDRATASE_ISOMERASE FAMILY PROTEIN (AFU_ORTHOLOGUE AFUA_1G01890)"/>
    <property type="match status" value="1"/>
</dbReference>
<sequence>MNYVSTAVTPAISPFDHLGLTDVTAKLEDSILIVTLNRSRKLNGFSEKMSVDLVRVFQFGDQDDRVRVIVLTADPAAPAFCAGVDMEEVARGSSLLGRKEDSETEHRDPGGQVAMAIYNNRKITIVAVNGHASGAGLTALQLPFDFRFIWSGSKITMPFVRLGIAPESTSTYLLSRLIGEARAAAVLFSGAVMQPDSPVISNLYYQVLPNRTDVLPAALILARNISTNSSQTSISYSKGLLHHPGASIEEHHLLDSRAMKILGSGNDAAEGAKAFMQRRKPNFPDTLTKSLSPWYPWWKITDVRHPKSSKL</sequence>
<evidence type="ECO:0000256" key="1">
    <source>
        <dbReference type="ARBA" id="ARBA00005254"/>
    </source>
</evidence>
<protein>
    <submittedName>
        <fullName evidence="2">Enoyl-hydratase isomerase family protein</fullName>
    </submittedName>
</protein>
<keyword evidence="3" id="KW-1185">Reference proteome</keyword>
<dbReference type="CDD" id="cd06558">
    <property type="entry name" value="crotonase-like"/>
    <property type="match status" value="1"/>
</dbReference>
<dbReference type="InterPro" id="IPR051053">
    <property type="entry name" value="ECH/Chromodomain_protein"/>
</dbReference>
<dbReference type="PANTHER" id="PTHR43684">
    <property type="match status" value="1"/>
</dbReference>
<gene>
    <name evidence="2" type="ORF">LENED_001695</name>
</gene>
<comment type="caution">
    <text evidence="2">The sequence shown here is derived from an EMBL/GenBank/DDBJ whole genome shotgun (WGS) entry which is preliminary data.</text>
</comment>
<name>A0A1Q3DZ98_LENED</name>
<reference evidence="2 3" key="2">
    <citation type="submission" date="2017-02" db="EMBL/GenBank/DDBJ databases">
        <title>A genome survey and senescence transcriptome analysis in Lentinula edodes.</title>
        <authorList>
            <person name="Sakamoto Y."/>
            <person name="Nakade K."/>
            <person name="Sato S."/>
            <person name="Yoshida Y."/>
            <person name="Miyazaki K."/>
            <person name="Natsume S."/>
            <person name="Konno N."/>
        </authorList>
    </citation>
    <scope>NUCLEOTIDE SEQUENCE [LARGE SCALE GENOMIC DNA]</scope>
    <source>
        <strain evidence="2 3">NBRC 111202</strain>
    </source>
</reference>
<proteinExistence type="inferred from homology"/>
<dbReference type="GO" id="GO:0016853">
    <property type="term" value="F:isomerase activity"/>
    <property type="evidence" value="ECO:0007669"/>
    <property type="project" value="UniProtKB-KW"/>
</dbReference>
<dbReference type="SUPFAM" id="SSF52096">
    <property type="entry name" value="ClpP/crotonase"/>
    <property type="match status" value="1"/>
</dbReference>
<dbReference type="Pfam" id="PF00378">
    <property type="entry name" value="ECH_1"/>
    <property type="match status" value="1"/>
</dbReference>
<reference evidence="2 3" key="1">
    <citation type="submission" date="2016-08" db="EMBL/GenBank/DDBJ databases">
        <authorList>
            <consortium name="Lentinula edodes genome sequencing consortium"/>
            <person name="Sakamoto Y."/>
            <person name="Nakade K."/>
            <person name="Sato S."/>
            <person name="Yoshida Y."/>
            <person name="Miyazaki K."/>
            <person name="Natsume S."/>
            <person name="Konno N."/>
        </authorList>
    </citation>
    <scope>NUCLEOTIDE SEQUENCE [LARGE SCALE GENOMIC DNA]</scope>
    <source>
        <strain evidence="2 3">NBRC 111202</strain>
    </source>
</reference>
<dbReference type="InterPro" id="IPR014748">
    <property type="entry name" value="Enoyl-CoA_hydra_C"/>
</dbReference>
<organism evidence="2 3">
    <name type="scientific">Lentinula edodes</name>
    <name type="common">Shiitake mushroom</name>
    <name type="synonym">Lentinus edodes</name>
    <dbReference type="NCBI Taxonomy" id="5353"/>
    <lineage>
        <taxon>Eukaryota</taxon>
        <taxon>Fungi</taxon>
        <taxon>Dikarya</taxon>
        <taxon>Basidiomycota</taxon>
        <taxon>Agaricomycotina</taxon>
        <taxon>Agaricomycetes</taxon>
        <taxon>Agaricomycetidae</taxon>
        <taxon>Agaricales</taxon>
        <taxon>Marasmiineae</taxon>
        <taxon>Omphalotaceae</taxon>
        <taxon>Lentinula</taxon>
    </lineage>
</organism>
<keyword evidence="2" id="KW-0413">Isomerase</keyword>
<comment type="similarity">
    <text evidence="1">Belongs to the enoyl-CoA hydratase/isomerase family.</text>
</comment>
<dbReference type="Gene3D" id="3.90.226.10">
    <property type="entry name" value="2-enoyl-CoA Hydratase, Chain A, domain 1"/>
    <property type="match status" value="1"/>
</dbReference>
<dbReference type="EMBL" id="BDGU01000028">
    <property type="protein sequence ID" value="GAW00194.1"/>
    <property type="molecule type" value="Genomic_DNA"/>
</dbReference>
<dbReference type="Gene3D" id="1.10.12.10">
    <property type="entry name" value="Lyase 2-enoyl-coa Hydratase, Chain A, domain 2"/>
    <property type="match status" value="1"/>
</dbReference>
<evidence type="ECO:0000313" key="3">
    <source>
        <dbReference type="Proteomes" id="UP000188533"/>
    </source>
</evidence>
<dbReference type="AlphaFoldDB" id="A0A1Q3DZ98"/>